<dbReference type="GeneID" id="98149581"/>
<dbReference type="InterPro" id="IPR036259">
    <property type="entry name" value="MFS_trans_sf"/>
</dbReference>
<sequence>MIIGAILLATSETVAQLIVRRTITGIENGMNSSTAPVYQSECAPARYRGALLTLQGTMDYGMSFTESSFQWRFPPAFQAVYAICLILQLIGFPETPRRLVHRDYHEEARKVIATIEKKPANDAEVVRTIVDLQVGLEELVMFQTTMGKGRDLSIILGGAIQCTYLVGSATPLFYGIGWLPVPWFCPSEISTTRTRTRMQTIASGWNWMAACAVVKMTPLAFDNIGWRAFIIFAVLNAVFIPMDISFLFAKRGFTGGVFTSKCGRTITPGQHAEQTDVNRQVEGMEQEGPSTAGG</sequence>
<protein>
    <recommendedName>
        <fullName evidence="8">General substrate transporter</fullName>
    </recommendedName>
</protein>
<dbReference type="PANTHER" id="PTHR48022:SF28">
    <property type="entry name" value="MAJOR FACILITATOR SUPERFAMILY (MFS) PROFILE DOMAIN-CONTAINING PROTEIN-RELATED"/>
    <property type="match status" value="1"/>
</dbReference>
<evidence type="ECO:0008006" key="8">
    <source>
        <dbReference type="Google" id="ProtNLM"/>
    </source>
</evidence>
<dbReference type="PANTHER" id="PTHR48022">
    <property type="entry name" value="PLASTIDIC GLUCOSE TRANSPORTER 4"/>
    <property type="match status" value="1"/>
</dbReference>
<evidence type="ECO:0000313" key="7">
    <source>
        <dbReference type="Proteomes" id="UP001610432"/>
    </source>
</evidence>
<keyword evidence="4 5" id="KW-0472">Membrane</keyword>
<organism evidence="6 7">
    <name type="scientific">Aspergillus lucknowensis</name>
    <dbReference type="NCBI Taxonomy" id="176173"/>
    <lineage>
        <taxon>Eukaryota</taxon>
        <taxon>Fungi</taxon>
        <taxon>Dikarya</taxon>
        <taxon>Ascomycota</taxon>
        <taxon>Pezizomycotina</taxon>
        <taxon>Eurotiomycetes</taxon>
        <taxon>Eurotiomycetidae</taxon>
        <taxon>Eurotiales</taxon>
        <taxon>Aspergillaceae</taxon>
        <taxon>Aspergillus</taxon>
        <taxon>Aspergillus subgen. Nidulantes</taxon>
    </lineage>
</organism>
<evidence type="ECO:0000256" key="4">
    <source>
        <dbReference type="ARBA" id="ARBA00023136"/>
    </source>
</evidence>
<feature type="transmembrane region" description="Helical" evidence="5">
    <location>
        <begin position="152"/>
        <end position="174"/>
    </location>
</feature>
<feature type="transmembrane region" description="Helical" evidence="5">
    <location>
        <begin position="224"/>
        <end position="249"/>
    </location>
</feature>
<evidence type="ECO:0000256" key="3">
    <source>
        <dbReference type="ARBA" id="ARBA00022989"/>
    </source>
</evidence>
<keyword evidence="3 5" id="KW-1133">Transmembrane helix</keyword>
<gene>
    <name evidence="6" type="ORF">BJX67DRAFT_389505</name>
</gene>
<comment type="caution">
    <text evidence="6">The sequence shown here is derived from an EMBL/GenBank/DDBJ whole genome shotgun (WGS) entry which is preliminary data.</text>
</comment>
<dbReference type="Gene3D" id="1.20.1250.20">
    <property type="entry name" value="MFS general substrate transporter like domains"/>
    <property type="match status" value="2"/>
</dbReference>
<dbReference type="Proteomes" id="UP001610432">
    <property type="component" value="Unassembled WGS sequence"/>
</dbReference>
<keyword evidence="2 5" id="KW-0812">Transmembrane</keyword>
<evidence type="ECO:0000256" key="5">
    <source>
        <dbReference type="SAM" id="Phobius"/>
    </source>
</evidence>
<dbReference type="PROSITE" id="PS00217">
    <property type="entry name" value="SUGAR_TRANSPORT_2"/>
    <property type="match status" value="1"/>
</dbReference>
<dbReference type="SUPFAM" id="SSF103473">
    <property type="entry name" value="MFS general substrate transporter"/>
    <property type="match status" value="1"/>
</dbReference>
<name>A0ABR4LLB3_9EURO</name>
<proteinExistence type="predicted"/>
<dbReference type="Pfam" id="PF00083">
    <property type="entry name" value="Sugar_tr"/>
    <property type="match status" value="2"/>
</dbReference>
<evidence type="ECO:0000256" key="2">
    <source>
        <dbReference type="ARBA" id="ARBA00022692"/>
    </source>
</evidence>
<reference evidence="6 7" key="1">
    <citation type="submission" date="2024-07" db="EMBL/GenBank/DDBJ databases">
        <title>Section-level genome sequencing and comparative genomics of Aspergillus sections Usti and Cavernicolus.</title>
        <authorList>
            <consortium name="Lawrence Berkeley National Laboratory"/>
            <person name="Nybo J.L."/>
            <person name="Vesth T.C."/>
            <person name="Theobald S."/>
            <person name="Frisvad J.C."/>
            <person name="Larsen T.O."/>
            <person name="Kjaerboelling I."/>
            <person name="Rothschild-Mancinelli K."/>
            <person name="Lyhne E.K."/>
            <person name="Kogle M.E."/>
            <person name="Barry K."/>
            <person name="Clum A."/>
            <person name="Na H."/>
            <person name="Ledsgaard L."/>
            <person name="Lin J."/>
            <person name="Lipzen A."/>
            <person name="Kuo A."/>
            <person name="Riley R."/>
            <person name="Mondo S."/>
            <person name="Labutti K."/>
            <person name="Haridas S."/>
            <person name="Pangalinan J."/>
            <person name="Salamov A.A."/>
            <person name="Simmons B.A."/>
            <person name="Magnuson J.K."/>
            <person name="Chen J."/>
            <person name="Drula E."/>
            <person name="Henrissat B."/>
            <person name="Wiebenga A."/>
            <person name="Lubbers R.J."/>
            <person name="Gomes A.C."/>
            <person name="Macurrencykelacurrency M.R."/>
            <person name="Stajich J."/>
            <person name="Grigoriev I.V."/>
            <person name="Mortensen U.H."/>
            <person name="De Vries R.P."/>
            <person name="Baker S.E."/>
            <person name="Andersen M.R."/>
        </authorList>
    </citation>
    <scope>NUCLEOTIDE SEQUENCE [LARGE SCALE GENOMIC DNA]</scope>
    <source>
        <strain evidence="6 7">CBS 449.75</strain>
    </source>
</reference>
<evidence type="ECO:0000256" key="1">
    <source>
        <dbReference type="ARBA" id="ARBA00004141"/>
    </source>
</evidence>
<accession>A0ABR4LLB3</accession>
<dbReference type="RefSeq" id="XP_070884285.1">
    <property type="nucleotide sequence ID" value="XM_071034509.1"/>
</dbReference>
<dbReference type="EMBL" id="JBFXLQ010000033">
    <property type="protein sequence ID" value="KAL2865306.1"/>
    <property type="molecule type" value="Genomic_DNA"/>
</dbReference>
<dbReference type="InterPro" id="IPR050360">
    <property type="entry name" value="MFS_Sugar_Transporters"/>
</dbReference>
<dbReference type="InterPro" id="IPR005828">
    <property type="entry name" value="MFS_sugar_transport-like"/>
</dbReference>
<comment type="subcellular location">
    <subcellularLocation>
        <location evidence="1">Membrane</location>
        <topology evidence="1">Multi-pass membrane protein</topology>
    </subcellularLocation>
</comment>
<evidence type="ECO:0000313" key="6">
    <source>
        <dbReference type="EMBL" id="KAL2865306.1"/>
    </source>
</evidence>
<keyword evidence="7" id="KW-1185">Reference proteome</keyword>
<dbReference type="InterPro" id="IPR005829">
    <property type="entry name" value="Sugar_transporter_CS"/>
</dbReference>